<keyword evidence="1 9" id="KW-0436">Ligase</keyword>
<feature type="domain" description="Mur ligase central" evidence="12">
    <location>
        <begin position="116"/>
        <end position="305"/>
    </location>
</feature>
<evidence type="ECO:0000256" key="1">
    <source>
        <dbReference type="ARBA" id="ARBA00022598"/>
    </source>
</evidence>
<dbReference type="RefSeq" id="WP_106845519.1">
    <property type="nucleotide sequence ID" value="NZ_CP027792.1"/>
</dbReference>
<evidence type="ECO:0000259" key="10">
    <source>
        <dbReference type="Pfam" id="PF01225"/>
    </source>
</evidence>
<dbReference type="InterPro" id="IPR004101">
    <property type="entry name" value="Mur_ligase_C"/>
</dbReference>
<evidence type="ECO:0000256" key="4">
    <source>
        <dbReference type="ARBA" id="ARBA00022840"/>
    </source>
</evidence>
<gene>
    <name evidence="9 13" type="primary">mpl</name>
    <name evidence="13" type="ORF">C7H73_04305</name>
</gene>
<dbReference type="EC" id="6.3.2.45" evidence="9"/>
<comment type="similarity">
    <text evidence="9">Belongs to the MurCDEF family. Mpl subfamily.</text>
</comment>
<dbReference type="Pfam" id="PF08245">
    <property type="entry name" value="Mur_ligase_M"/>
    <property type="match status" value="1"/>
</dbReference>
<dbReference type="Pfam" id="PF01225">
    <property type="entry name" value="Mur_ligase"/>
    <property type="match status" value="1"/>
</dbReference>
<evidence type="ECO:0000256" key="6">
    <source>
        <dbReference type="ARBA" id="ARBA00022984"/>
    </source>
</evidence>
<dbReference type="OrthoDB" id="9804126at2"/>
<protein>
    <recommendedName>
        <fullName evidence="9">UDP-N-acetylmuramate--L-alanyl-gamma-D-glutamyl-meso-2,6-diaminoheptandioate ligase</fullName>
        <ecNumber evidence="9">6.3.2.45</ecNumber>
    </recommendedName>
    <alternativeName>
        <fullName evidence="9">Murein peptide ligase</fullName>
    </alternativeName>
    <alternativeName>
        <fullName evidence="9">UDP-N-acetylmuramate:L-alanyl-gamma-D-glutamyl-meso-diaminopimelate ligase</fullName>
    </alternativeName>
</protein>
<dbReference type="HAMAP" id="MF_02020">
    <property type="entry name" value="Mpl"/>
    <property type="match status" value="1"/>
</dbReference>
<evidence type="ECO:0000256" key="5">
    <source>
        <dbReference type="ARBA" id="ARBA00022960"/>
    </source>
</evidence>
<reference evidence="14" key="1">
    <citation type="submission" date="2018-03" db="EMBL/GenBank/DDBJ databases">
        <title>Genome sequencing of Melaminivora sp. strain SC2-7.</title>
        <authorList>
            <person name="Kim S.-J."/>
            <person name="Heo J."/>
            <person name="Ahn J.-H."/>
            <person name="Kwon S.-W."/>
        </authorList>
    </citation>
    <scope>NUCLEOTIDE SEQUENCE [LARGE SCALE GENOMIC DNA]</scope>
    <source>
        <strain evidence="14">SC2-7</strain>
    </source>
</reference>
<evidence type="ECO:0000259" key="12">
    <source>
        <dbReference type="Pfam" id="PF08245"/>
    </source>
</evidence>
<dbReference type="Gene3D" id="3.90.190.20">
    <property type="entry name" value="Mur ligase, C-terminal domain"/>
    <property type="match status" value="1"/>
</dbReference>
<dbReference type="Proteomes" id="UP000241829">
    <property type="component" value="Chromosome"/>
</dbReference>
<dbReference type="GO" id="GO:0009254">
    <property type="term" value="P:peptidoglycan turnover"/>
    <property type="evidence" value="ECO:0007669"/>
    <property type="project" value="UniProtKB-UniRule"/>
</dbReference>
<dbReference type="GO" id="GO:0051301">
    <property type="term" value="P:cell division"/>
    <property type="evidence" value="ECO:0007669"/>
    <property type="project" value="UniProtKB-KW"/>
</dbReference>
<evidence type="ECO:0000256" key="2">
    <source>
        <dbReference type="ARBA" id="ARBA00022618"/>
    </source>
</evidence>
<dbReference type="InterPro" id="IPR036565">
    <property type="entry name" value="Mur-like_cat_sf"/>
</dbReference>
<evidence type="ECO:0000313" key="14">
    <source>
        <dbReference type="Proteomes" id="UP000241829"/>
    </source>
</evidence>
<dbReference type="InterPro" id="IPR005757">
    <property type="entry name" value="Mpl"/>
</dbReference>
<comment type="pathway">
    <text evidence="9">Cell wall biogenesis; peptidoglycan recycling.</text>
</comment>
<evidence type="ECO:0000256" key="3">
    <source>
        <dbReference type="ARBA" id="ARBA00022741"/>
    </source>
</evidence>
<dbReference type="InterPro" id="IPR000713">
    <property type="entry name" value="Mur_ligase_N"/>
</dbReference>
<organism evidence="13 14">
    <name type="scientific">Pulveribacter suum</name>
    <dbReference type="NCBI Taxonomy" id="2116657"/>
    <lineage>
        <taxon>Bacteria</taxon>
        <taxon>Pseudomonadati</taxon>
        <taxon>Pseudomonadota</taxon>
        <taxon>Betaproteobacteria</taxon>
        <taxon>Burkholderiales</taxon>
        <taxon>Comamonadaceae</taxon>
        <taxon>Pulveribacter</taxon>
    </lineage>
</organism>
<evidence type="ECO:0000256" key="8">
    <source>
        <dbReference type="ARBA" id="ARBA00023316"/>
    </source>
</evidence>
<sequence length="465" mass="49261">MHIHILGICGTFMGGLAALAREAGHRVTGCDAGVYPPMSDQLAALGIELVEGYGADQMALQPDMFIVGNVVSRARLADGTAKFPLMEAILDAGAPYTSGPQWLAEHVLAGRHVLAVAGTHGKTTTTSMLAWILESAGLAPGFLVGGVPLDFGVSARLGRQAAGQPRPLFVIEADEYDTAFFDKRSKFVHYRPRTAVLNNLEFDHADIFDDLAAIERQFHHLVRTVPPSGRVVVNALEESLARVLHAGCWSSVASFGAADSDFTAEGPPHDFAVLRRGQDASAGRVQWDLSGVHNQLNALAAIAAAEHVGVPPAQACAALAHFHNVRRRMELRGTAAGVQVYDDFAHHPTAIRTTLHGLRQRLGPDARILAVFEPRSNTMKLGTMAAQLPWSLESADLSFCHTGGLDWDAAAALAPLGSRARTAADVPQLAAQVAAAARPGDHIVCMSNGSFGGIHARLLQLLAAP</sequence>
<dbReference type="PANTHER" id="PTHR43445">
    <property type="entry name" value="UDP-N-ACETYLMURAMATE--L-ALANINE LIGASE-RELATED"/>
    <property type="match status" value="1"/>
</dbReference>
<keyword evidence="6 9" id="KW-0573">Peptidoglycan synthesis</keyword>
<dbReference type="InterPro" id="IPR050061">
    <property type="entry name" value="MurCDEF_pg_biosynth"/>
</dbReference>
<dbReference type="Gene3D" id="3.40.1190.10">
    <property type="entry name" value="Mur-like, catalytic domain"/>
    <property type="match status" value="1"/>
</dbReference>
<comment type="catalytic activity">
    <reaction evidence="9">
        <text>UDP-N-acetyl-alpha-D-muramate + L-alanyl-gamma-D-glutamyl-meso-2,6-diaminopimelate + ATP = UDP-N-acetyl-alpha-D-muramoyl-L-alanyl-gamma-D-glutamyl-meso-2,6-diaminopimelate + ADP + phosphate + H(+)</text>
        <dbReference type="Rhea" id="RHEA:29563"/>
        <dbReference type="ChEBI" id="CHEBI:15378"/>
        <dbReference type="ChEBI" id="CHEBI:30616"/>
        <dbReference type="ChEBI" id="CHEBI:43474"/>
        <dbReference type="ChEBI" id="CHEBI:61401"/>
        <dbReference type="ChEBI" id="CHEBI:70757"/>
        <dbReference type="ChEBI" id="CHEBI:83905"/>
        <dbReference type="ChEBI" id="CHEBI:456216"/>
        <dbReference type="EC" id="6.3.2.45"/>
    </reaction>
</comment>
<dbReference type="SUPFAM" id="SSF51984">
    <property type="entry name" value="MurCD N-terminal domain"/>
    <property type="match status" value="1"/>
</dbReference>
<feature type="domain" description="Mur ligase N-terminal catalytic" evidence="10">
    <location>
        <begin position="2"/>
        <end position="107"/>
    </location>
</feature>
<proteinExistence type="inferred from homology"/>
<keyword evidence="8 9" id="KW-0961">Cell wall biogenesis/degradation</keyword>
<dbReference type="GO" id="GO:0106418">
    <property type="term" value="F:UDP-N-acetylmuramate-L-alanyl-gamma-D-glutamyl-meso-2,6-diaminoheptanedioate ligase activity"/>
    <property type="evidence" value="ECO:0007669"/>
    <property type="project" value="UniProtKB-EC"/>
</dbReference>
<keyword evidence="3 9" id="KW-0547">Nucleotide-binding</keyword>
<accession>A0A2P1NIU2</accession>
<name>A0A2P1NIU2_9BURK</name>
<keyword evidence="4 9" id="KW-0067">ATP-binding</keyword>
<feature type="domain" description="Mur ligase C-terminal" evidence="11">
    <location>
        <begin position="327"/>
        <end position="449"/>
    </location>
</feature>
<dbReference type="PANTHER" id="PTHR43445:SF5">
    <property type="entry name" value="UDP-N-ACETYLMURAMATE--L-ALANYL-GAMMA-D-GLUTAMYL-MESO-2,6-DIAMINOHEPTANDIOATE LIGASE"/>
    <property type="match status" value="1"/>
</dbReference>
<keyword evidence="9" id="KW-0460">Magnesium</keyword>
<dbReference type="Pfam" id="PF02875">
    <property type="entry name" value="Mur_ligase_C"/>
    <property type="match status" value="1"/>
</dbReference>
<evidence type="ECO:0000259" key="11">
    <source>
        <dbReference type="Pfam" id="PF02875"/>
    </source>
</evidence>
<dbReference type="SUPFAM" id="SSF53244">
    <property type="entry name" value="MurD-like peptide ligases, peptide-binding domain"/>
    <property type="match status" value="1"/>
</dbReference>
<dbReference type="EMBL" id="CP027792">
    <property type="protein sequence ID" value="AVP56962.1"/>
    <property type="molecule type" value="Genomic_DNA"/>
</dbReference>
<keyword evidence="2 9" id="KW-0132">Cell division</keyword>
<comment type="function">
    <text evidence="9">Reutilizes the intact tripeptide L-alanyl-gamma-D-glutamyl-meso-diaminopimelate by linking it to UDP-N-acetylmuramate.</text>
</comment>
<keyword evidence="14" id="KW-1185">Reference proteome</keyword>
<feature type="binding site" evidence="9">
    <location>
        <begin position="118"/>
        <end position="124"/>
    </location>
    <ligand>
        <name>ATP</name>
        <dbReference type="ChEBI" id="CHEBI:30616"/>
    </ligand>
</feature>
<dbReference type="InterPro" id="IPR013221">
    <property type="entry name" value="Mur_ligase_cen"/>
</dbReference>
<dbReference type="AlphaFoldDB" id="A0A2P1NIU2"/>
<dbReference type="Gene3D" id="3.40.50.720">
    <property type="entry name" value="NAD(P)-binding Rossmann-like Domain"/>
    <property type="match status" value="1"/>
</dbReference>
<dbReference type="NCBIfam" id="TIGR01081">
    <property type="entry name" value="mpl"/>
    <property type="match status" value="1"/>
</dbReference>
<keyword evidence="7 9" id="KW-0131">Cell cycle</keyword>
<dbReference type="InterPro" id="IPR036615">
    <property type="entry name" value="Mur_ligase_C_dom_sf"/>
</dbReference>
<dbReference type="GO" id="GO:0071555">
    <property type="term" value="P:cell wall organization"/>
    <property type="evidence" value="ECO:0007669"/>
    <property type="project" value="UniProtKB-KW"/>
</dbReference>
<evidence type="ECO:0000313" key="13">
    <source>
        <dbReference type="EMBL" id="AVP56962.1"/>
    </source>
</evidence>
<dbReference type="KEGG" id="melm:C7H73_04305"/>
<dbReference type="GO" id="GO:0009252">
    <property type="term" value="P:peptidoglycan biosynthetic process"/>
    <property type="evidence" value="ECO:0007669"/>
    <property type="project" value="UniProtKB-KW"/>
</dbReference>
<dbReference type="GO" id="GO:0008360">
    <property type="term" value="P:regulation of cell shape"/>
    <property type="evidence" value="ECO:0007669"/>
    <property type="project" value="UniProtKB-KW"/>
</dbReference>
<keyword evidence="5 9" id="KW-0133">Cell shape</keyword>
<dbReference type="GO" id="GO:0005524">
    <property type="term" value="F:ATP binding"/>
    <property type="evidence" value="ECO:0007669"/>
    <property type="project" value="UniProtKB-UniRule"/>
</dbReference>
<dbReference type="SUPFAM" id="SSF53623">
    <property type="entry name" value="MurD-like peptide ligases, catalytic domain"/>
    <property type="match status" value="1"/>
</dbReference>
<dbReference type="UniPathway" id="UPA00544"/>
<comment type="cofactor">
    <cofactor evidence="9">
        <name>Mg(2+)</name>
        <dbReference type="ChEBI" id="CHEBI:18420"/>
    </cofactor>
</comment>
<evidence type="ECO:0000256" key="9">
    <source>
        <dbReference type="HAMAP-Rule" id="MF_02020"/>
    </source>
</evidence>
<evidence type="ECO:0000256" key="7">
    <source>
        <dbReference type="ARBA" id="ARBA00023306"/>
    </source>
</evidence>